<evidence type="ECO:0000313" key="2">
    <source>
        <dbReference type="EMBL" id="OKL50093.1"/>
    </source>
</evidence>
<dbReference type="STRING" id="156892.BM477_03385"/>
<evidence type="ECO:0000313" key="3">
    <source>
        <dbReference type="Proteomes" id="UP000186465"/>
    </source>
</evidence>
<dbReference type="SMART" id="SM00341">
    <property type="entry name" value="HRDC"/>
    <property type="match status" value="1"/>
</dbReference>
<dbReference type="CDD" id="cd06142">
    <property type="entry name" value="RNaseD_exo"/>
    <property type="match status" value="1"/>
</dbReference>
<dbReference type="SMART" id="SM00474">
    <property type="entry name" value="35EXOc"/>
    <property type="match status" value="1"/>
</dbReference>
<dbReference type="PROSITE" id="PS50967">
    <property type="entry name" value="HRDC"/>
    <property type="match status" value="1"/>
</dbReference>
<gene>
    <name evidence="2" type="ORF">BM477_03385</name>
</gene>
<dbReference type="GO" id="GO:0000166">
    <property type="term" value="F:nucleotide binding"/>
    <property type="evidence" value="ECO:0007669"/>
    <property type="project" value="InterPro"/>
</dbReference>
<dbReference type="PANTHER" id="PTHR47649:SF1">
    <property type="entry name" value="RIBONUCLEASE D"/>
    <property type="match status" value="1"/>
</dbReference>
<dbReference type="GO" id="GO:0006139">
    <property type="term" value="P:nucleobase-containing compound metabolic process"/>
    <property type="evidence" value="ECO:0007669"/>
    <property type="project" value="InterPro"/>
</dbReference>
<dbReference type="Proteomes" id="UP000186465">
    <property type="component" value="Unassembled WGS sequence"/>
</dbReference>
<dbReference type="InterPro" id="IPR010997">
    <property type="entry name" value="HRDC-like_sf"/>
</dbReference>
<dbReference type="SUPFAM" id="SSF47819">
    <property type="entry name" value="HRDC-like"/>
    <property type="match status" value="1"/>
</dbReference>
<dbReference type="InterPro" id="IPR044876">
    <property type="entry name" value="HRDC_dom_sf"/>
</dbReference>
<dbReference type="Gene3D" id="1.10.150.80">
    <property type="entry name" value="HRDC domain"/>
    <property type="match status" value="2"/>
</dbReference>
<accession>A0A1Q5PRF2</accession>
<dbReference type="Pfam" id="PF00570">
    <property type="entry name" value="HRDC"/>
    <property type="match status" value="1"/>
</dbReference>
<dbReference type="Gene3D" id="3.30.420.10">
    <property type="entry name" value="Ribonuclease H-like superfamily/Ribonuclease H"/>
    <property type="match status" value="1"/>
</dbReference>
<feature type="domain" description="HRDC" evidence="1">
    <location>
        <begin position="215"/>
        <end position="295"/>
    </location>
</feature>
<dbReference type="GO" id="GO:0008408">
    <property type="term" value="F:3'-5' exonuclease activity"/>
    <property type="evidence" value="ECO:0007669"/>
    <property type="project" value="InterPro"/>
</dbReference>
<dbReference type="InterPro" id="IPR012337">
    <property type="entry name" value="RNaseH-like_sf"/>
</dbReference>
<evidence type="ECO:0000259" key="1">
    <source>
        <dbReference type="PROSITE" id="PS50967"/>
    </source>
</evidence>
<dbReference type="PANTHER" id="PTHR47649">
    <property type="entry name" value="RIBONUCLEASE D"/>
    <property type="match status" value="1"/>
</dbReference>
<comment type="caution">
    <text evidence="2">The sequence shown here is derived from an EMBL/GenBank/DDBJ whole genome shotgun (WGS) entry which is preliminary data.</text>
</comment>
<dbReference type="InterPro" id="IPR002562">
    <property type="entry name" value="3'-5'_exonuclease_dom"/>
</dbReference>
<dbReference type="EMBL" id="MPDM01000003">
    <property type="protein sequence ID" value="OKL50093.1"/>
    <property type="molecule type" value="Genomic_DNA"/>
</dbReference>
<proteinExistence type="predicted"/>
<name>A0A1Q5PRF2_9ACTO</name>
<dbReference type="Pfam" id="PF01612">
    <property type="entry name" value="DNA_pol_A_exo1"/>
    <property type="match status" value="1"/>
</dbReference>
<organism evidence="2 3">
    <name type="scientific">Boudabousia marimammalium</name>
    <dbReference type="NCBI Taxonomy" id="156892"/>
    <lineage>
        <taxon>Bacteria</taxon>
        <taxon>Bacillati</taxon>
        <taxon>Actinomycetota</taxon>
        <taxon>Actinomycetes</taxon>
        <taxon>Actinomycetales</taxon>
        <taxon>Actinomycetaceae</taxon>
        <taxon>Boudabousia</taxon>
    </lineage>
</organism>
<dbReference type="InterPro" id="IPR051086">
    <property type="entry name" value="RNase_D-like"/>
</dbReference>
<protein>
    <recommendedName>
        <fullName evidence="1">HRDC domain-containing protein</fullName>
    </recommendedName>
</protein>
<dbReference type="InterPro" id="IPR002121">
    <property type="entry name" value="HRDC_dom"/>
</dbReference>
<dbReference type="GO" id="GO:0003676">
    <property type="term" value="F:nucleic acid binding"/>
    <property type="evidence" value="ECO:0007669"/>
    <property type="project" value="InterPro"/>
</dbReference>
<sequence>MVKTIPQGGVPDPVDTEEAFSEMISALEADPGPVAVDAERSSGFRYGQPTVLVQFKTASGRIFLVDTLAISDLSPAQAALSNRIWILHDADQDLRGIAELGLQADLLFDTEVAARLCGMRRFGLAAVCEQLLGVTLEKEHQAADWSVRPIPRDWLRYAALDVDLLHPLYEILSSKLKELGRLEWAEQNFAAIMELAPRQKKPDQWRKGAAGKLTTPRQFATLRELWLTREEIAEEIDMSPSRLLNTSAMISVAAHPPRTRRELNKNSAFRSPRARQFEDEWMDALDRAKWMDEDDLPPVRRSTDPSYFPCYATSSYLRHRSSSISEVLKERVHKLAKKLDLEPMLIAPTAITKHLGWLLADFECADDDVANVEAELEELGCRQWQIDLIEPLTHNIPRR</sequence>
<dbReference type="InterPro" id="IPR036397">
    <property type="entry name" value="RNaseH_sf"/>
</dbReference>
<dbReference type="SUPFAM" id="SSF53098">
    <property type="entry name" value="Ribonuclease H-like"/>
    <property type="match status" value="1"/>
</dbReference>
<dbReference type="AlphaFoldDB" id="A0A1Q5PRF2"/>
<keyword evidence="3" id="KW-1185">Reference proteome</keyword>
<reference evidence="3" key="1">
    <citation type="submission" date="2016-11" db="EMBL/GenBank/DDBJ databases">
        <title>Actinomyces gypaetusis sp. nov. isolated from Gypaetus barbatus in Qinghai Tibet Plateau China.</title>
        <authorList>
            <person name="Meng X."/>
        </authorList>
    </citation>
    <scope>NUCLEOTIDE SEQUENCE [LARGE SCALE GENOMIC DNA]</scope>
    <source>
        <strain evidence="3">DSM 15383</strain>
    </source>
</reference>